<feature type="region of interest" description="Disordered" evidence="1">
    <location>
        <begin position="437"/>
        <end position="462"/>
    </location>
</feature>
<name>A0A399J6H8_9MICC</name>
<dbReference type="InterPro" id="IPR003870">
    <property type="entry name" value="DUF222"/>
</dbReference>
<keyword evidence="4" id="KW-1185">Reference proteome</keyword>
<protein>
    <submittedName>
        <fullName evidence="3">DUF222 domain-containing protein</fullName>
    </submittedName>
</protein>
<organism evidence="3 4">
    <name type="scientific">Galactobacter valiniphilus</name>
    <dbReference type="NCBI Taxonomy" id="2676122"/>
    <lineage>
        <taxon>Bacteria</taxon>
        <taxon>Bacillati</taxon>
        <taxon>Actinomycetota</taxon>
        <taxon>Actinomycetes</taxon>
        <taxon>Micrococcales</taxon>
        <taxon>Micrococcaceae</taxon>
        <taxon>Galactobacter</taxon>
    </lineage>
</organism>
<reference evidence="3 4" key="1">
    <citation type="submission" date="2018-07" db="EMBL/GenBank/DDBJ databases">
        <title>Arthrobacter sp. nov., isolated from raw cow's milk with high bacterial count.</title>
        <authorList>
            <person name="Hahne J."/>
            <person name="Isele D."/>
            <person name="Lipski A."/>
        </authorList>
    </citation>
    <scope>NUCLEOTIDE SEQUENCE [LARGE SCALE GENOMIC DNA]</scope>
    <source>
        <strain evidence="3 4">JZ R-35</strain>
    </source>
</reference>
<gene>
    <name evidence="3" type="ORF">DWB68_14755</name>
</gene>
<evidence type="ECO:0000313" key="3">
    <source>
        <dbReference type="EMBL" id="RII41051.1"/>
    </source>
</evidence>
<evidence type="ECO:0000313" key="4">
    <source>
        <dbReference type="Proteomes" id="UP000265419"/>
    </source>
</evidence>
<feature type="compositionally biased region" description="Gly residues" evidence="1">
    <location>
        <begin position="187"/>
        <end position="220"/>
    </location>
</feature>
<sequence>MLDVEAITQATATLRSLINAGPRAWDGAPEEEVVAALGATADLARTCDSVKIAAAGAVARRSEPLTPIESLARRLGHANTRRLVMDVFGVNGYVADSWIDVAAAVQPRTGISTGDLPPARPAVAAAIEAGELSAEIAKAIVEQLSKLTGESVDGGIAVAEAAMVANATGGRINLFKPTPEPAPLAGAGTGVGGPGGTGGNAGWPGGAAHGGTGQHPGPGWSGMNDNRSPGEGSFEFPPQNPASQQDPRMTPWGEAGGTPWERGESPVQPGTSNPGGFLAGQDPRERAGQAWFGHRDDPGHTPNPAQGPGAGGFAPSYQQQPGQQQSQQQRPEPQAPFRPVLPPSMDERSARRGTGSAIAGGRVGLERIKEESKGWGLVLDPDGAEPRYEQQRKNRSFRLIKKAGGGYDITGFAPDVEGAQIRTLLDACLSPRTKDHGPENLFNQDHETNGTDMGTGTGANESRTHAQRSFDALAHILALHAASADAPTTAGAAPTLLISTTLTAIDHHLHD</sequence>
<proteinExistence type="predicted"/>
<dbReference type="Proteomes" id="UP000265419">
    <property type="component" value="Unassembled WGS sequence"/>
</dbReference>
<feature type="compositionally biased region" description="Basic and acidic residues" evidence="1">
    <location>
        <begin position="437"/>
        <end position="449"/>
    </location>
</feature>
<feature type="compositionally biased region" description="Polar residues" evidence="1">
    <location>
        <begin position="450"/>
        <end position="461"/>
    </location>
</feature>
<dbReference type="Pfam" id="PF02720">
    <property type="entry name" value="DUF222"/>
    <property type="match status" value="1"/>
</dbReference>
<evidence type="ECO:0000256" key="1">
    <source>
        <dbReference type="SAM" id="MobiDB-lite"/>
    </source>
</evidence>
<dbReference type="EMBL" id="QQXK01000039">
    <property type="protein sequence ID" value="RII41051.1"/>
    <property type="molecule type" value="Genomic_DNA"/>
</dbReference>
<feature type="compositionally biased region" description="Pro residues" evidence="1">
    <location>
        <begin position="333"/>
        <end position="342"/>
    </location>
</feature>
<accession>A0A399J6H8</accession>
<evidence type="ECO:0000259" key="2">
    <source>
        <dbReference type="Pfam" id="PF02720"/>
    </source>
</evidence>
<dbReference type="AlphaFoldDB" id="A0A399J6H8"/>
<feature type="non-terminal residue" evidence="3">
    <location>
        <position position="511"/>
    </location>
</feature>
<feature type="domain" description="DUF222" evidence="2">
    <location>
        <begin position="378"/>
        <end position="506"/>
    </location>
</feature>
<comment type="caution">
    <text evidence="3">The sequence shown here is derived from an EMBL/GenBank/DDBJ whole genome shotgun (WGS) entry which is preliminary data.</text>
</comment>
<dbReference type="RefSeq" id="WP_119425880.1">
    <property type="nucleotide sequence ID" value="NZ_QQXK01000039.1"/>
</dbReference>
<feature type="region of interest" description="Disordered" evidence="1">
    <location>
        <begin position="178"/>
        <end position="361"/>
    </location>
</feature>
<feature type="compositionally biased region" description="Basic and acidic residues" evidence="1">
    <location>
        <begin position="282"/>
        <end position="299"/>
    </location>
</feature>
<feature type="compositionally biased region" description="Low complexity" evidence="1">
    <location>
        <begin position="302"/>
        <end position="332"/>
    </location>
</feature>